<dbReference type="EMBL" id="HACG01037021">
    <property type="protein sequence ID" value="CEK83886.1"/>
    <property type="molecule type" value="Transcribed_RNA"/>
</dbReference>
<evidence type="ECO:0000256" key="1">
    <source>
        <dbReference type="ARBA" id="ARBA00010954"/>
    </source>
</evidence>
<dbReference type="EMBL" id="HACG01037023">
    <property type="protein sequence ID" value="CEK83888.1"/>
    <property type="molecule type" value="Transcribed_RNA"/>
</dbReference>
<accession>A0A0B7ASM7</accession>
<organism evidence="5">
    <name type="scientific">Arion vulgaris</name>
    <dbReference type="NCBI Taxonomy" id="1028688"/>
    <lineage>
        <taxon>Eukaryota</taxon>
        <taxon>Metazoa</taxon>
        <taxon>Spiralia</taxon>
        <taxon>Lophotrochozoa</taxon>
        <taxon>Mollusca</taxon>
        <taxon>Gastropoda</taxon>
        <taxon>Heterobranchia</taxon>
        <taxon>Euthyneura</taxon>
        <taxon>Panpulmonata</taxon>
        <taxon>Eupulmonata</taxon>
        <taxon>Stylommatophora</taxon>
        <taxon>Helicina</taxon>
        <taxon>Arionoidea</taxon>
        <taxon>Arionidae</taxon>
        <taxon>Arion</taxon>
    </lineage>
</organism>
<gene>
    <name evidence="5" type="primary">ORF139525</name>
    <name evidence="3" type="synonym">ORF139512</name>
    <name evidence="4" type="synonym">ORF139517</name>
</gene>
<dbReference type="GO" id="GO:0007165">
    <property type="term" value="P:signal transduction"/>
    <property type="evidence" value="ECO:0007669"/>
    <property type="project" value="TreeGrafter"/>
</dbReference>
<comment type="similarity">
    <text evidence="1">Belongs to the TCP11 family.</text>
</comment>
<dbReference type="Pfam" id="PF05794">
    <property type="entry name" value="Tcp11"/>
    <property type="match status" value="1"/>
</dbReference>
<dbReference type="PANTHER" id="PTHR12832">
    <property type="entry name" value="TESTIS-SPECIFIC PROTEIN PBS13 T-COMPLEX 11"/>
    <property type="match status" value="1"/>
</dbReference>
<dbReference type="PANTHER" id="PTHR12832:SF11">
    <property type="entry name" value="LD23868P"/>
    <property type="match status" value="1"/>
</dbReference>
<feature type="region of interest" description="Disordered" evidence="2">
    <location>
        <begin position="1"/>
        <end position="32"/>
    </location>
</feature>
<name>A0A0B7ASM7_9EUPU</name>
<dbReference type="EMBL" id="HACG01037020">
    <property type="protein sequence ID" value="CEK83885.1"/>
    <property type="molecule type" value="Transcribed_RNA"/>
</dbReference>
<evidence type="ECO:0000256" key="2">
    <source>
        <dbReference type="SAM" id="MobiDB-lite"/>
    </source>
</evidence>
<evidence type="ECO:0008006" key="6">
    <source>
        <dbReference type="Google" id="ProtNLM"/>
    </source>
</evidence>
<proteinExistence type="inferred from homology"/>
<sequence length="503" mass="56981">MSKENKSNDKPSESSDEHGQDTLPQLPGIPDELLNMVGASPPRFVTFEQLMSAADNMKNITLAHEIAVNDEFELQKVEPPPNSWRKNVADTVKRAFWDVFKEKISADPPDLSFAYAMLEELRETLLEILLPQHQRLKDQINEVLDLALIKQKMENDAFEFDYYAKYITDTMARLCAPARDENIEEIRAINDVVSKFRAIMETLELMRRDMANFTIKQIRPYIQQNSIEYERKKFSEYFDTQRAVGVNALEYTEVWLKRNYEKMLKRSSDSLEPSGSSSTKALTPANVMTEAYLEVFVWPDPDHFPETLMMDMFRFMAMRDKLHTLGLITSIQLLTFSIVGPSIECADGLKKQLKEHVEILLQDVGTKGIKPVLESITDQVIKDVNDSLSSSTLPLLTDATKQTLRSQIMNLGSRENTVRKLMHSRLMGFIQEGMTGKNVNSLPLPKGCSAIQRELSQVMGSFLRLSSHNRSVFGQQYSEIIEKLMQHSSSGASASGSSLGATA</sequence>
<evidence type="ECO:0000313" key="5">
    <source>
        <dbReference type="EMBL" id="CEK83888.1"/>
    </source>
</evidence>
<evidence type="ECO:0000313" key="3">
    <source>
        <dbReference type="EMBL" id="CEK83885.1"/>
    </source>
</evidence>
<protein>
    <recommendedName>
        <fullName evidence="6">T-complex protein 11-like protein 1</fullName>
    </recommendedName>
</protein>
<dbReference type="AlphaFoldDB" id="A0A0B7ASM7"/>
<reference evidence="5" key="1">
    <citation type="submission" date="2014-12" db="EMBL/GenBank/DDBJ databases">
        <title>Insight into the proteome of Arion vulgaris.</title>
        <authorList>
            <person name="Aradska J."/>
            <person name="Bulat T."/>
            <person name="Smidak R."/>
            <person name="Sarate P."/>
            <person name="Gangsoo J."/>
            <person name="Sialana F."/>
            <person name="Bilban M."/>
            <person name="Lubec G."/>
        </authorList>
    </citation>
    <scope>NUCLEOTIDE SEQUENCE</scope>
    <source>
        <tissue evidence="5">Skin</tissue>
    </source>
</reference>
<feature type="compositionally biased region" description="Basic and acidic residues" evidence="2">
    <location>
        <begin position="1"/>
        <end position="20"/>
    </location>
</feature>
<evidence type="ECO:0000313" key="4">
    <source>
        <dbReference type="EMBL" id="CEK83886.1"/>
    </source>
</evidence>
<dbReference type="InterPro" id="IPR008862">
    <property type="entry name" value="Tcp11"/>
</dbReference>